<dbReference type="STRING" id="454130.A0A0U5GEK0"/>
<dbReference type="OMA" id="HRHATHI"/>
<dbReference type="InterPro" id="IPR024983">
    <property type="entry name" value="CHAT_dom"/>
</dbReference>
<evidence type="ECO:0000259" key="1">
    <source>
        <dbReference type="Pfam" id="PF12770"/>
    </source>
</evidence>
<evidence type="ECO:0000313" key="2">
    <source>
        <dbReference type="EMBL" id="CEL09703.1"/>
    </source>
</evidence>
<keyword evidence="3" id="KW-1185">Reference proteome</keyword>
<evidence type="ECO:0000313" key="3">
    <source>
        <dbReference type="Proteomes" id="UP000054771"/>
    </source>
</evidence>
<gene>
    <name evidence="2" type="ORF">ASPCAL12836</name>
</gene>
<dbReference type="Pfam" id="PF12770">
    <property type="entry name" value="CHAT"/>
    <property type="match status" value="1"/>
</dbReference>
<dbReference type="Proteomes" id="UP000054771">
    <property type="component" value="Unassembled WGS sequence"/>
</dbReference>
<dbReference type="EMBL" id="CDMC01000015">
    <property type="protein sequence ID" value="CEL09703.1"/>
    <property type="molecule type" value="Genomic_DNA"/>
</dbReference>
<protein>
    <recommendedName>
        <fullName evidence="1">CHAT domain-containing protein</fullName>
    </recommendedName>
</protein>
<proteinExistence type="predicted"/>
<reference evidence="3" key="1">
    <citation type="journal article" date="2016" name="Genome Announc.">
        <title>Draft genome sequences of fungus Aspergillus calidoustus.</title>
        <authorList>
            <person name="Horn F."/>
            <person name="Linde J."/>
            <person name="Mattern D.J."/>
            <person name="Walther G."/>
            <person name="Guthke R."/>
            <person name="Scherlach K."/>
            <person name="Martin K."/>
            <person name="Brakhage A.A."/>
            <person name="Petzke L."/>
            <person name="Valiante V."/>
        </authorList>
    </citation>
    <scope>NUCLEOTIDE SEQUENCE [LARGE SCALE GENOMIC DNA]</scope>
    <source>
        <strain evidence="3">SF006504</strain>
    </source>
</reference>
<dbReference type="OrthoDB" id="9991317at2759"/>
<organism evidence="2 3">
    <name type="scientific">Aspergillus calidoustus</name>
    <dbReference type="NCBI Taxonomy" id="454130"/>
    <lineage>
        <taxon>Eukaryota</taxon>
        <taxon>Fungi</taxon>
        <taxon>Dikarya</taxon>
        <taxon>Ascomycota</taxon>
        <taxon>Pezizomycotina</taxon>
        <taxon>Eurotiomycetes</taxon>
        <taxon>Eurotiomycetidae</taxon>
        <taxon>Eurotiales</taxon>
        <taxon>Aspergillaceae</taxon>
        <taxon>Aspergillus</taxon>
        <taxon>Aspergillus subgen. Nidulantes</taxon>
    </lineage>
</organism>
<sequence length="1052" mass="114864">MDRLAQITNPAFKEVFDLLSSHGELGTFVSMGFELIFAQSEDEDPFAGLDEQRRTLRSLVTLSVYLRKFKDLAQSILKDDDNPSDTMGPETYFDGGAFMMAFRFMQGNGVENWKKRVLSLAAATSCLKLAGSLTPADQPSKRAIRAYWLSGIHEHLFDLSPDLEQIAASIVETERALAVAPNHPESGIWRGALASRLFKQHELSQNKEHLGKAFGIIRELIAHEHTAGMAATAHLLAISLHRHYERTGDTESLEAATTFVERAARAAELSWGLPEIGIESDKFTRITYINSKAAASPPVNHTLSAISLSRYIRYRDMKDLERGISITERALRSTAEESSRYPVLSTSLGRMLLHRYLVSKDTADLDKAISSADSAIERYNALMETDSVYTALAAGRGQSQAHKLRGDLYAIKWELRHYFSEGYGARLHYQIALGWSADDHEHYREQYECLHSLAKHISNEKGHETMRASETEVDLLGALFRVVDSKAAPALVRIQSARLALRLLGQNSSWEEASSSAQGALKLLSQICVRFMKREDQQYAIAQTSGLAADACSVALKAGNVQRALEVVKFGRGLILGYLMDARSELIWLRSKDPGLADRYEGLLARAARPISTDSRERQEDLLRQRVDAVTQLEDTLEELQSKGFFVQPTPAELQRHAATGPIIIVNLTDIGSDAIIHASDTIRAVPLPEMMAGEVPSRLRARIGSFRGLDIRGEIADRDLATDLEDSKSTDSDLLNWLWSTCVQKVLVELRTMGALLSRDTRVWRIGTGVASGLPFHAAGRPEAGSMENTLDHCIPSYTPGIKALGYARECAARVAQSKPTPTPTSILIVAMPTTPGHSPLAGVRAETTAIQGLAQTHISVGSGDQVPYATKTLEHPSQAATLGEMGSHDIIHFACHGASDPADPSGSHLLLQKPCGESGPGQHSPKVAAVVDPLTASAISTSNSLGRVWIAYLSACSTAQVTADAFIDENIHLASAFQVAGFAHVIGTLWRADDGACVQLAVSFYRALAKRRDMSAAGSVASALRESVLELRRCFAERPSSWAPFVHFGA</sequence>
<accession>A0A0U5GEK0</accession>
<name>A0A0U5GEK0_ASPCI</name>
<dbReference type="AlphaFoldDB" id="A0A0U5GEK0"/>
<feature type="domain" description="CHAT" evidence="1">
    <location>
        <begin position="735"/>
        <end position="1051"/>
    </location>
</feature>